<name>X0YA64_9ZZZZ</name>
<organism evidence="2">
    <name type="scientific">marine sediment metagenome</name>
    <dbReference type="NCBI Taxonomy" id="412755"/>
    <lineage>
        <taxon>unclassified sequences</taxon>
        <taxon>metagenomes</taxon>
        <taxon>ecological metagenomes</taxon>
    </lineage>
</organism>
<dbReference type="InterPro" id="IPR024655">
    <property type="entry name" value="Asl1_glyco_hydro_catalytic"/>
</dbReference>
<dbReference type="SUPFAM" id="SSF51445">
    <property type="entry name" value="(Trans)glycosidases"/>
    <property type="match status" value="1"/>
</dbReference>
<dbReference type="PANTHER" id="PTHR12631">
    <property type="entry name" value="ALPHA-L-IDURONIDASE"/>
    <property type="match status" value="1"/>
</dbReference>
<evidence type="ECO:0000259" key="1">
    <source>
        <dbReference type="Pfam" id="PF11790"/>
    </source>
</evidence>
<comment type="caution">
    <text evidence="2">The sequence shown here is derived from an EMBL/GenBank/DDBJ whole genome shotgun (WGS) entry which is preliminary data.</text>
</comment>
<proteinExistence type="predicted"/>
<feature type="non-terminal residue" evidence="2">
    <location>
        <position position="1"/>
    </location>
</feature>
<dbReference type="AlphaFoldDB" id="X0YA64"/>
<dbReference type="Pfam" id="PF11790">
    <property type="entry name" value="Glyco_hydro_cc"/>
    <property type="match status" value="1"/>
</dbReference>
<protein>
    <recommendedName>
        <fullName evidence="1">Asl1-like glycosyl hydrolase catalytic domain-containing protein</fullName>
    </recommendedName>
</protein>
<dbReference type="Gene3D" id="3.20.20.80">
    <property type="entry name" value="Glycosidases"/>
    <property type="match status" value="1"/>
</dbReference>
<dbReference type="EMBL" id="BARS01040253">
    <property type="protein sequence ID" value="GAG33741.1"/>
    <property type="molecule type" value="Genomic_DNA"/>
</dbReference>
<dbReference type="GO" id="GO:0004553">
    <property type="term" value="F:hydrolase activity, hydrolyzing O-glycosyl compounds"/>
    <property type="evidence" value="ECO:0007669"/>
    <property type="project" value="TreeGrafter"/>
</dbReference>
<gene>
    <name evidence="2" type="ORF">S01H1_61396</name>
</gene>
<dbReference type="InterPro" id="IPR051923">
    <property type="entry name" value="Glycosyl_Hydrolase_39"/>
</dbReference>
<evidence type="ECO:0000313" key="2">
    <source>
        <dbReference type="EMBL" id="GAG33741.1"/>
    </source>
</evidence>
<dbReference type="PANTHER" id="PTHR12631:SF10">
    <property type="entry name" value="BETA-XYLOSIDASE-LIKE PROTEIN-RELATED"/>
    <property type="match status" value="1"/>
</dbReference>
<reference evidence="2" key="1">
    <citation type="journal article" date="2014" name="Front. Microbiol.">
        <title>High frequency of phylogenetically diverse reductive dehalogenase-homologous genes in deep subseafloor sedimentary metagenomes.</title>
        <authorList>
            <person name="Kawai M."/>
            <person name="Futagami T."/>
            <person name="Toyoda A."/>
            <person name="Takaki Y."/>
            <person name="Nishi S."/>
            <person name="Hori S."/>
            <person name="Arai W."/>
            <person name="Tsubouchi T."/>
            <person name="Morono Y."/>
            <person name="Uchiyama I."/>
            <person name="Ito T."/>
            <person name="Fujiyama A."/>
            <person name="Inagaki F."/>
            <person name="Takami H."/>
        </authorList>
    </citation>
    <scope>NUCLEOTIDE SEQUENCE</scope>
    <source>
        <strain evidence="2">Expedition CK06-06</strain>
    </source>
</reference>
<accession>X0YA64</accession>
<feature type="domain" description="Asl1-like glycosyl hydrolase catalytic" evidence="1">
    <location>
        <begin position="77"/>
        <end position="214"/>
    </location>
</feature>
<dbReference type="InterPro" id="IPR017853">
    <property type="entry name" value="GH"/>
</dbReference>
<feature type="non-terminal residue" evidence="2">
    <location>
        <position position="254"/>
    </location>
</feature>
<sequence>DRAVERLAKRGIAILGLLDSSAPWATSAPSLDEPNWQKWPSKDLSAFGRYVYAVVERYDGDGVADAPGSPVIRHWEIWNEPNLAFFWRPQPDVEQYVRLLRSSYQTIKLAHPSAVVVMGGIAGNGVSYPPFALAQEERNFLQQIYDHGGKDFFDVANIHLYPYTHELEWPELMTTLQGALDETRSVMATNGDGDKPVWVTEIGFSTALFPDDYEVDPDAVIAAWLGKVYRQLTGAEALFWYMFEDEGTGENPEG</sequence>